<dbReference type="AlphaFoldDB" id="A0AA39F3J1"/>
<reference evidence="2" key="1">
    <citation type="journal article" date="2023" name="bioRxiv">
        <title>Scaffold-level genome assemblies of two parasitoid biocontrol wasps reveal the parthenogenesis mechanism and an associated novel virus.</title>
        <authorList>
            <person name="Inwood S."/>
            <person name="Skelly J."/>
            <person name="Guhlin J."/>
            <person name="Harrop T."/>
            <person name="Goldson S."/>
            <person name="Dearden P."/>
        </authorList>
    </citation>
    <scope>NUCLEOTIDE SEQUENCE</scope>
    <source>
        <strain evidence="2">Lincoln</strain>
        <tissue evidence="2">Whole body</tissue>
    </source>
</reference>
<evidence type="ECO:0000313" key="3">
    <source>
        <dbReference type="Proteomes" id="UP001168972"/>
    </source>
</evidence>
<dbReference type="EMBL" id="JAQQBR010001834">
    <property type="protein sequence ID" value="KAK0162262.1"/>
    <property type="molecule type" value="Genomic_DNA"/>
</dbReference>
<proteinExistence type="predicted"/>
<accession>A0AA39F3J1</accession>
<feature type="region of interest" description="Disordered" evidence="1">
    <location>
        <begin position="53"/>
        <end position="94"/>
    </location>
</feature>
<feature type="compositionally biased region" description="Low complexity" evidence="1">
    <location>
        <begin position="61"/>
        <end position="71"/>
    </location>
</feature>
<keyword evidence="3" id="KW-1185">Reference proteome</keyword>
<gene>
    <name evidence="2" type="ORF">PV327_008614</name>
</gene>
<sequence length="310" mass="35887">MLTKKCGIDCPKIAKRRRRAQRTTEHAQNYYRTANWRSTPRLDYDIDLSDSTEYKSLPGRSSTSSHESCSSIENIQDTETSSQTPEETSNESSECLSSYNYSSHWTQTGDNYDDRSTDFQRGHSQRFVDNPQTISRSTTTAHHTYNKSSAESHNDRSNYADERRQQSCINDECSPQKSKFLFQERHVSDSERTCTNSAIQSGSSDSESMHCPELCERDILRIPSSKITCEFSCPKQARLDKLREKRQARLDRYILNKGMNYFEDVCHCSLKCILVQICLDPFMKKTIISATFFFLGIKLCFELDSWYIPF</sequence>
<evidence type="ECO:0000256" key="1">
    <source>
        <dbReference type="SAM" id="MobiDB-lite"/>
    </source>
</evidence>
<feature type="region of interest" description="Disordered" evidence="1">
    <location>
        <begin position="107"/>
        <end position="161"/>
    </location>
</feature>
<feature type="compositionally biased region" description="Basic and acidic residues" evidence="1">
    <location>
        <begin position="112"/>
        <end position="121"/>
    </location>
</feature>
<name>A0AA39F3J1_MICHY</name>
<feature type="compositionally biased region" description="Basic and acidic residues" evidence="1">
    <location>
        <begin position="150"/>
        <end position="161"/>
    </location>
</feature>
<reference evidence="2" key="2">
    <citation type="submission" date="2023-03" db="EMBL/GenBank/DDBJ databases">
        <authorList>
            <person name="Inwood S.N."/>
            <person name="Skelly J.G."/>
            <person name="Guhlin J."/>
            <person name="Harrop T.W.R."/>
            <person name="Goldson S.G."/>
            <person name="Dearden P.K."/>
        </authorList>
    </citation>
    <scope>NUCLEOTIDE SEQUENCE</scope>
    <source>
        <strain evidence="2">Lincoln</strain>
        <tissue evidence="2">Whole body</tissue>
    </source>
</reference>
<comment type="caution">
    <text evidence="2">The sequence shown here is derived from an EMBL/GenBank/DDBJ whole genome shotgun (WGS) entry which is preliminary data.</text>
</comment>
<feature type="compositionally biased region" description="Low complexity" evidence="1">
    <location>
        <begin position="78"/>
        <end position="94"/>
    </location>
</feature>
<dbReference type="Proteomes" id="UP001168972">
    <property type="component" value="Unassembled WGS sequence"/>
</dbReference>
<feature type="compositionally biased region" description="Polar residues" evidence="1">
    <location>
        <begin position="130"/>
        <end position="149"/>
    </location>
</feature>
<organism evidence="2 3">
    <name type="scientific">Microctonus hyperodae</name>
    <name type="common">Parasitoid wasp</name>
    <dbReference type="NCBI Taxonomy" id="165561"/>
    <lineage>
        <taxon>Eukaryota</taxon>
        <taxon>Metazoa</taxon>
        <taxon>Ecdysozoa</taxon>
        <taxon>Arthropoda</taxon>
        <taxon>Hexapoda</taxon>
        <taxon>Insecta</taxon>
        <taxon>Pterygota</taxon>
        <taxon>Neoptera</taxon>
        <taxon>Endopterygota</taxon>
        <taxon>Hymenoptera</taxon>
        <taxon>Apocrita</taxon>
        <taxon>Ichneumonoidea</taxon>
        <taxon>Braconidae</taxon>
        <taxon>Euphorinae</taxon>
        <taxon>Microctonus</taxon>
    </lineage>
</organism>
<evidence type="ECO:0000313" key="2">
    <source>
        <dbReference type="EMBL" id="KAK0162262.1"/>
    </source>
</evidence>
<protein>
    <submittedName>
        <fullName evidence="2">Uncharacterized protein</fullName>
    </submittedName>
</protein>